<proteinExistence type="predicted"/>
<evidence type="ECO:0000313" key="2">
    <source>
        <dbReference type="EMBL" id="RFU84432.1"/>
    </source>
</evidence>
<gene>
    <name evidence="2" type="ORF">DY218_22505</name>
</gene>
<name>A0A372M0K1_9ACTN</name>
<sequence length="67" mass="6315">MTVVGTAVLGVPASGMPALGVAVPGLSVLGAKVLACGVVWTVDVGAAVSAPSSPPQPEADASCQGSR</sequence>
<comment type="caution">
    <text evidence="2">The sequence shown here is derived from an EMBL/GenBank/DDBJ whole genome shotgun (WGS) entry which is preliminary data.</text>
</comment>
<evidence type="ECO:0000256" key="1">
    <source>
        <dbReference type="SAM" id="MobiDB-lite"/>
    </source>
</evidence>
<dbReference type="EMBL" id="QUAK01000120">
    <property type="protein sequence ID" value="RFU84432.1"/>
    <property type="molecule type" value="Genomic_DNA"/>
</dbReference>
<feature type="region of interest" description="Disordered" evidence="1">
    <location>
        <begin position="48"/>
        <end position="67"/>
    </location>
</feature>
<dbReference type="AlphaFoldDB" id="A0A372M0K1"/>
<evidence type="ECO:0000313" key="3">
    <source>
        <dbReference type="Proteomes" id="UP000263094"/>
    </source>
</evidence>
<feature type="compositionally biased region" description="Low complexity" evidence="1">
    <location>
        <begin position="58"/>
        <end position="67"/>
    </location>
</feature>
<organism evidence="2 3">
    <name type="scientific">Streptomyces triticagri</name>
    <dbReference type="NCBI Taxonomy" id="2293568"/>
    <lineage>
        <taxon>Bacteria</taxon>
        <taxon>Bacillati</taxon>
        <taxon>Actinomycetota</taxon>
        <taxon>Actinomycetes</taxon>
        <taxon>Kitasatosporales</taxon>
        <taxon>Streptomycetaceae</taxon>
        <taxon>Streptomyces</taxon>
    </lineage>
</organism>
<reference evidence="2 3" key="1">
    <citation type="submission" date="2018-08" db="EMBL/GenBank/DDBJ databases">
        <title>Isolation, diversity and antifungal activity of Actinobacteria from wheat.</title>
        <authorList>
            <person name="Han C."/>
        </authorList>
    </citation>
    <scope>NUCLEOTIDE SEQUENCE [LARGE SCALE GENOMIC DNA]</scope>
    <source>
        <strain evidence="2 3">NEAU-YY421</strain>
    </source>
</reference>
<keyword evidence="3" id="KW-1185">Reference proteome</keyword>
<accession>A0A372M0K1</accession>
<dbReference type="Proteomes" id="UP000263094">
    <property type="component" value="Unassembled WGS sequence"/>
</dbReference>
<protein>
    <submittedName>
        <fullName evidence="2">Uncharacterized protein</fullName>
    </submittedName>
</protein>